<dbReference type="InterPro" id="IPR000673">
    <property type="entry name" value="Sig_transdc_resp-reg_Me-estase"/>
</dbReference>
<feature type="domain" description="CheB-type methylesterase" evidence="6">
    <location>
        <begin position="295"/>
        <end position="485"/>
    </location>
</feature>
<organism evidence="7 8">
    <name type="scientific">Natrarchaeobaculum aegyptiacum</name>
    <dbReference type="NCBI Taxonomy" id="745377"/>
    <lineage>
        <taxon>Archaea</taxon>
        <taxon>Methanobacteriati</taxon>
        <taxon>Methanobacteriota</taxon>
        <taxon>Stenosarchaea group</taxon>
        <taxon>Halobacteria</taxon>
        <taxon>Halobacteriales</taxon>
        <taxon>Natrialbaceae</taxon>
        <taxon>Natrarchaeobaculum</taxon>
    </lineage>
</organism>
<gene>
    <name evidence="7" type="ORF">B1756_03240</name>
</gene>
<evidence type="ECO:0000256" key="5">
    <source>
        <dbReference type="SAM" id="MobiDB-lite"/>
    </source>
</evidence>
<evidence type="ECO:0000313" key="7">
    <source>
        <dbReference type="EMBL" id="ARS88864.1"/>
    </source>
</evidence>
<sequence>MTRVLVADDPLELGTVVANALATRAEVLHATDLVPATGSGSETDDTTTLCETVARCRPAPDVVVAAWPTVDRARLDALRRLLGSDPVATLVITAAVEPAVRTQLEAVTCDAVDVLHTETTDLSALDDAFAETLCDRITALSDATVSSLAVAQTAATASSIQSAHAVCADSRATADSGAGARVGGTDAGSAMARSGRATNGTTTTTTNGAAVSAGETAGGSVDGIAPKPLEKPTPRRPNQSAAEPTGEHQTDEIGAVSEQTGPESSERASERTEPTAHPTESRDGDRAGHVTSRTPGVPPTVVIGASTGGPAVVEGLLARLPTTLEARVFVVQHMPGVFTGRFADRLDAASDYAVVEPADGKRVDPGTAVVAPGDTHLRVRDDDGLRVTLEEAPSGLTRPSIDVTMESAARTVDGPLCGVVCTGMGRDGAAGIEAIAAAGGHTIAQDEATSSVFGIPGQAIRTGCVDEIVPADLLPDRVVEALGGDQRGDG</sequence>
<dbReference type="PANTHER" id="PTHR42872:SF6">
    <property type="entry name" value="PROTEIN-GLUTAMATE METHYLESTERASE_PROTEIN-GLUTAMINE GLUTAMINASE"/>
    <property type="match status" value="1"/>
</dbReference>
<evidence type="ECO:0000256" key="1">
    <source>
        <dbReference type="ARBA" id="ARBA00022801"/>
    </source>
</evidence>
<proteinExistence type="predicted"/>
<dbReference type="GeneID" id="68749343"/>
<comment type="catalytic activity">
    <reaction evidence="3">
        <text>[protein]-L-glutamate 5-O-methyl ester + H2O = L-glutamyl-[protein] + methanol + H(+)</text>
        <dbReference type="Rhea" id="RHEA:23236"/>
        <dbReference type="Rhea" id="RHEA-COMP:10208"/>
        <dbReference type="Rhea" id="RHEA-COMP:10311"/>
        <dbReference type="ChEBI" id="CHEBI:15377"/>
        <dbReference type="ChEBI" id="CHEBI:15378"/>
        <dbReference type="ChEBI" id="CHEBI:17790"/>
        <dbReference type="ChEBI" id="CHEBI:29973"/>
        <dbReference type="ChEBI" id="CHEBI:82795"/>
        <dbReference type="EC" id="3.1.1.61"/>
    </reaction>
</comment>
<dbReference type="EMBL" id="CP019893">
    <property type="protein sequence ID" value="ARS88864.1"/>
    <property type="molecule type" value="Genomic_DNA"/>
</dbReference>
<dbReference type="GO" id="GO:0005737">
    <property type="term" value="C:cytoplasm"/>
    <property type="evidence" value="ECO:0007669"/>
    <property type="project" value="InterPro"/>
</dbReference>
<keyword evidence="8" id="KW-1185">Reference proteome</keyword>
<dbReference type="KEGG" id="naj:B1756_03240"/>
<evidence type="ECO:0000259" key="6">
    <source>
        <dbReference type="PROSITE" id="PS50122"/>
    </source>
</evidence>
<dbReference type="Gene3D" id="3.40.50.180">
    <property type="entry name" value="Methylesterase CheB, C-terminal domain"/>
    <property type="match status" value="1"/>
</dbReference>
<dbReference type="PANTHER" id="PTHR42872">
    <property type="entry name" value="PROTEIN-GLUTAMATE METHYLESTERASE/PROTEIN-GLUTAMINE GLUTAMINASE"/>
    <property type="match status" value="1"/>
</dbReference>
<dbReference type="PROSITE" id="PS50122">
    <property type="entry name" value="CHEB"/>
    <property type="match status" value="1"/>
</dbReference>
<accession>A0A2Z2HV09</accession>
<dbReference type="GO" id="GO:0000156">
    <property type="term" value="F:phosphorelay response regulator activity"/>
    <property type="evidence" value="ECO:0007669"/>
    <property type="project" value="InterPro"/>
</dbReference>
<evidence type="ECO:0000256" key="2">
    <source>
        <dbReference type="ARBA" id="ARBA00039140"/>
    </source>
</evidence>
<dbReference type="CDD" id="cd16432">
    <property type="entry name" value="CheB_Rec"/>
    <property type="match status" value="1"/>
</dbReference>
<keyword evidence="4" id="KW-0145">Chemotaxis</keyword>
<name>A0A2Z2HV09_9EURY</name>
<dbReference type="EC" id="3.1.1.61" evidence="2"/>
<feature type="compositionally biased region" description="Low complexity" evidence="5">
    <location>
        <begin position="192"/>
        <end position="214"/>
    </location>
</feature>
<dbReference type="SUPFAM" id="SSF52738">
    <property type="entry name" value="Methylesterase CheB, C-terminal domain"/>
    <property type="match status" value="1"/>
</dbReference>
<dbReference type="GO" id="GO:0008984">
    <property type="term" value="F:protein-glutamate methylesterase activity"/>
    <property type="evidence" value="ECO:0007669"/>
    <property type="project" value="UniProtKB-EC"/>
</dbReference>
<feature type="region of interest" description="Disordered" evidence="5">
    <location>
        <begin position="171"/>
        <end position="302"/>
    </location>
</feature>
<evidence type="ECO:0000256" key="4">
    <source>
        <dbReference type="PROSITE-ProRule" id="PRU00050"/>
    </source>
</evidence>
<feature type="active site" evidence="4">
    <location>
        <position position="306"/>
    </location>
</feature>
<dbReference type="RefSeq" id="WP_228434448.1">
    <property type="nucleotide sequence ID" value="NZ_CP019893.1"/>
</dbReference>
<protein>
    <recommendedName>
        <fullName evidence="2">protein-glutamate methylesterase</fullName>
        <ecNumber evidence="2">3.1.1.61</ecNumber>
    </recommendedName>
</protein>
<dbReference type="Proteomes" id="UP000250088">
    <property type="component" value="Chromosome"/>
</dbReference>
<dbReference type="Pfam" id="PF01339">
    <property type="entry name" value="CheB_methylest"/>
    <property type="match status" value="1"/>
</dbReference>
<feature type="active site" evidence="4">
    <location>
        <position position="427"/>
    </location>
</feature>
<feature type="compositionally biased region" description="Basic and acidic residues" evidence="5">
    <location>
        <begin position="264"/>
        <end position="288"/>
    </location>
</feature>
<evidence type="ECO:0000313" key="8">
    <source>
        <dbReference type="Proteomes" id="UP000250088"/>
    </source>
</evidence>
<dbReference type="AlphaFoldDB" id="A0A2Z2HV09"/>
<dbReference type="GO" id="GO:0006935">
    <property type="term" value="P:chemotaxis"/>
    <property type="evidence" value="ECO:0007669"/>
    <property type="project" value="UniProtKB-UniRule"/>
</dbReference>
<feature type="active site" evidence="4">
    <location>
        <position position="333"/>
    </location>
</feature>
<reference evidence="8" key="1">
    <citation type="submission" date="2017-02" db="EMBL/GenBank/DDBJ databases">
        <title>Natronthermophilus aegyptiacus gen. nov.,sp. nov., an aerobic, extremely halophilic alkalithermophilic archaeon isolated from the athalassohaline Wadi An Natrun, Egypt.</title>
        <authorList>
            <person name="Zhao B."/>
        </authorList>
    </citation>
    <scope>NUCLEOTIDE SEQUENCE [LARGE SCALE GENOMIC DNA]</scope>
    <source>
        <strain evidence="8">JW/NM-HA 15</strain>
    </source>
</reference>
<keyword evidence="1 4" id="KW-0378">Hydrolase</keyword>
<dbReference type="InterPro" id="IPR035909">
    <property type="entry name" value="CheB_C"/>
</dbReference>
<evidence type="ECO:0000256" key="3">
    <source>
        <dbReference type="ARBA" id="ARBA00048267"/>
    </source>
</evidence>